<protein>
    <submittedName>
        <fullName evidence="1">Uncharacterized protein</fullName>
    </submittedName>
</protein>
<comment type="caution">
    <text evidence="1">The sequence shown here is derived from an EMBL/GenBank/DDBJ whole genome shotgun (WGS) entry which is preliminary data.</text>
</comment>
<evidence type="ECO:0000313" key="2">
    <source>
        <dbReference type="Proteomes" id="UP000215914"/>
    </source>
</evidence>
<reference evidence="1" key="1">
    <citation type="journal article" date="2017" name="Nature">
        <title>The sunflower genome provides insights into oil metabolism, flowering and Asterid evolution.</title>
        <authorList>
            <person name="Badouin H."/>
            <person name="Gouzy J."/>
            <person name="Grassa C.J."/>
            <person name="Murat F."/>
            <person name="Staton S.E."/>
            <person name="Cottret L."/>
            <person name="Lelandais-Briere C."/>
            <person name="Owens G.L."/>
            <person name="Carrere S."/>
            <person name="Mayjonade B."/>
            <person name="Legrand L."/>
            <person name="Gill N."/>
            <person name="Kane N.C."/>
            <person name="Bowers J.E."/>
            <person name="Hubner S."/>
            <person name="Bellec A."/>
            <person name="Berard A."/>
            <person name="Berges H."/>
            <person name="Blanchet N."/>
            <person name="Boniface M.C."/>
            <person name="Brunel D."/>
            <person name="Catrice O."/>
            <person name="Chaidir N."/>
            <person name="Claudel C."/>
            <person name="Donnadieu C."/>
            <person name="Faraut T."/>
            <person name="Fievet G."/>
            <person name="Helmstetter N."/>
            <person name="King M."/>
            <person name="Knapp S.J."/>
            <person name="Lai Z."/>
            <person name="Le Paslier M.C."/>
            <person name="Lippi Y."/>
            <person name="Lorenzon L."/>
            <person name="Mandel J.R."/>
            <person name="Marage G."/>
            <person name="Marchand G."/>
            <person name="Marquand E."/>
            <person name="Bret-Mestries E."/>
            <person name="Morien E."/>
            <person name="Nambeesan S."/>
            <person name="Nguyen T."/>
            <person name="Pegot-Espagnet P."/>
            <person name="Pouilly N."/>
            <person name="Raftis F."/>
            <person name="Sallet E."/>
            <person name="Schiex T."/>
            <person name="Thomas J."/>
            <person name="Vandecasteele C."/>
            <person name="Vares D."/>
            <person name="Vear F."/>
            <person name="Vautrin S."/>
            <person name="Crespi M."/>
            <person name="Mangin B."/>
            <person name="Burke J.M."/>
            <person name="Salse J."/>
            <person name="Munos S."/>
            <person name="Vincourt P."/>
            <person name="Rieseberg L.H."/>
            <person name="Langlade N.B."/>
        </authorList>
    </citation>
    <scope>NUCLEOTIDE SEQUENCE</scope>
    <source>
        <tissue evidence="1">Leaves</tissue>
    </source>
</reference>
<dbReference type="AlphaFoldDB" id="A0A9K3J286"/>
<dbReference type="Proteomes" id="UP000215914">
    <property type="component" value="Unassembled WGS sequence"/>
</dbReference>
<evidence type="ECO:0000313" key="1">
    <source>
        <dbReference type="EMBL" id="KAF5807418.1"/>
    </source>
</evidence>
<gene>
    <name evidence="1" type="ORF">HanXRQr2_Chr05g0233431</name>
</gene>
<keyword evidence="2" id="KW-1185">Reference proteome</keyword>
<sequence length="55" mass="5958">MEDHASIATDLPVKQARDIVNWLASGQEVQRLCALTVKSLDTLLSNTPKPLAKGL</sequence>
<proteinExistence type="predicted"/>
<organism evidence="1 2">
    <name type="scientific">Helianthus annuus</name>
    <name type="common">Common sunflower</name>
    <dbReference type="NCBI Taxonomy" id="4232"/>
    <lineage>
        <taxon>Eukaryota</taxon>
        <taxon>Viridiplantae</taxon>
        <taxon>Streptophyta</taxon>
        <taxon>Embryophyta</taxon>
        <taxon>Tracheophyta</taxon>
        <taxon>Spermatophyta</taxon>
        <taxon>Magnoliopsida</taxon>
        <taxon>eudicotyledons</taxon>
        <taxon>Gunneridae</taxon>
        <taxon>Pentapetalae</taxon>
        <taxon>asterids</taxon>
        <taxon>campanulids</taxon>
        <taxon>Asterales</taxon>
        <taxon>Asteraceae</taxon>
        <taxon>Asteroideae</taxon>
        <taxon>Heliantheae alliance</taxon>
        <taxon>Heliantheae</taxon>
        <taxon>Helianthus</taxon>
    </lineage>
</organism>
<name>A0A9K3J286_HELAN</name>
<dbReference type="EMBL" id="MNCJ02000320">
    <property type="protein sequence ID" value="KAF5807418.1"/>
    <property type="molecule type" value="Genomic_DNA"/>
</dbReference>
<reference evidence="1" key="2">
    <citation type="submission" date="2020-06" db="EMBL/GenBank/DDBJ databases">
        <title>Helianthus annuus Genome sequencing and assembly Release 2.</title>
        <authorList>
            <person name="Gouzy J."/>
            <person name="Langlade N."/>
            <person name="Munos S."/>
        </authorList>
    </citation>
    <scope>NUCLEOTIDE SEQUENCE</scope>
    <source>
        <tissue evidence="1">Leaves</tissue>
    </source>
</reference>
<accession>A0A9K3J286</accession>
<dbReference type="Gramene" id="mRNA:HanXRQr2_Chr05g0233431">
    <property type="protein sequence ID" value="mRNA:HanXRQr2_Chr05g0233431"/>
    <property type="gene ID" value="HanXRQr2_Chr05g0233431"/>
</dbReference>